<dbReference type="STRING" id="48269.A0A183MY93"/>
<dbReference type="GO" id="GO:0005634">
    <property type="term" value="C:nucleus"/>
    <property type="evidence" value="ECO:0007669"/>
    <property type="project" value="TreeGrafter"/>
</dbReference>
<feature type="region of interest" description="Disordered" evidence="1">
    <location>
        <begin position="358"/>
        <end position="379"/>
    </location>
</feature>
<feature type="region of interest" description="Disordered" evidence="1">
    <location>
        <begin position="410"/>
        <end position="431"/>
    </location>
</feature>
<feature type="compositionally biased region" description="Polar residues" evidence="1">
    <location>
        <begin position="358"/>
        <end position="373"/>
    </location>
</feature>
<dbReference type="GO" id="GO:0006355">
    <property type="term" value="P:regulation of DNA-templated transcription"/>
    <property type="evidence" value="ECO:0007669"/>
    <property type="project" value="InterPro"/>
</dbReference>
<dbReference type="EMBL" id="UZAI01018543">
    <property type="protein sequence ID" value="VDP37993.1"/>
    <property type="molecule type" value="Genomic_DNA"/>
</dbReference>
<dbReference type="InterPro" id="IPR025954">
    <property type="entry name" value="DBC1/CARP1_inactive_NUDIX"/>
</dbReference>
<dbReference type="Pfam" id="PF14443">
    <property type="entry name" value="DBC1"/>
    <property type="match status" value="1"/>
</dbReference>
<dbReference type="InterPro" id="IPR025224">
    <property type="entry name" value="CCAR1/CCAR2"/>
</dbReference>
<gene>
    <name evidence="2" type="ORF">SMRZ_LOCUS21018</name>
</gene>
<dbReference type="SMART" id="SM01122">
    <property type="entry name" value="DBC1"/>
    <property type="match status" value="1"/>
</dbReference>
<proteinExistence type="predicted"/>
<feature type="region of interest" description="Disordered" evidence="1">
    <location>
        <begin position="48"/>
        <end position="100"/>
    </location>
</feature>
<feature type="compositionally biased region" description="Basic and acidic residues" evidence="1">
    <location>
        <begin position="74"/>
        <end position="97"/>
    </location>
</feature>
<keyword evidence="3" id="KW-1185">Reference proteome</keyword>
<reference evidence="2 3" key="1">
    <citation type="submission" date="2018-11" db="EMBL/GenBank/DDBJ databases">
        <authorList>
            <consortium name="Pathogen Informatics"/>
        </authorList>
    </citation>
    <scope>NUCLEOTIDE SEQUENCE [LARGE SCALE GENOMIC DNA]</scope>
    <source>
        <strain evidence="2 3">Zambia</strain>
    </source>
</reference>
<accession>A0A183MY93</accession>
<organism evidence="2 3">
    <name type="scientific">Schistosoma margrebowiei</name>
    <dbReference type="NCBI Taxonomy" id="48269"/>
    <lineage>
        <taxon>Eukaryota</taxon>
        <taxon>Metazoa</taxon>
        <taxon>Spiralia</taxon>
        <taxon>Lophotrochozoa</taxon>
        <taxon>Platyhelminthes</taxon>
        <taxon>Trematoda</taxon>
        <taxon>Digenea</taxon>
        <taxon>Strigeidida</taxon>
        <taxon>Schistosomatoidea</taxon>
        <taxon>Schistosomatidae</taxon>
        <taxon>Schistosoma</taxon>
    </lineage>
</organism>
<dbReference type="PANTHER" id="PTHR14304:SF11">
    <property type="entry name" value="SAP DOMAIN-CONTAINING PROTEIN"/>
    <property type="match status" value="1"/>
</dbReference>
<sequence length="701" mass="77931">MTAESSSHQLVGCVIGPMVEVGDNVAASAVYQPHMPIKWSAEKVWRVEERRGKSRDKAEESSYWKSQSPRKHSPRDNYTKPASRERDVHPSSGDQRRVDKKRSHVLNRCFVNILDDLKIIKEPEDACDGVHHSYNNDSGFAAYVLLLSLPAMAELMEKIVVRAESPSRVRGSLRKYIKILAAGKVDERLKAIGGSWSRDLDGPDPATNPQTLVNTAIRNCKQLIGLDLSYCTQWHRFLEFRYSRTEGSTAQPTSVLFPGSQLWGRPVTESPESDMIPPSKPFHQIVVYFIPNVWSLMPTDEEWSTVKLAYENILASKEPNVFPITPSNLKKFSGLESAFKGTGDGKLNVAIELDSNSLKSPTQDNAYEDSNVSKMDEGNKSTLQAPVEFHRSTPYLAGQETVPKIATISETEDGSESVDLAAQGNPNQEGTDKCQKKLHTELNLASMKVSTFTSLIPFLIVTIIFWSNTCTRLRESVADFSELKDKLSRTSSSMEDYRRRYRDERDKVDSLARVLEQQASVLDACRSALRQASSRFYIRHSVTESSKQLKRSLSPCSVSSNKESVKSTKKLNTSDSFKNDLSLSDSLNEGNVPKVAEIDSAAVKNVCEQTTMVSNVSSDVSEYIMNGLKTEEALVPCNANEDASIAVDEKCSIVPTGKEPQITLIDYTVSIENFKLLDVDTVESYSNVSTSTCVITLPTTQ</sequence>
<protein>
    <submittedName>
        <fullName evidence="2">Uncharacterized protein</fullName>
    </submittedName>
</protein>
<name>A0A183MY93_9TREM</name>
<dbReference type="AlphaFoldDB" id="A0A183MY93"/>
<evidence type="ECO:0000256" key="1">
    <source>
        <dbReference type="SAM" id="MobiDB-lite"/>
    </source>
</evidence>
<feature type="compositionally biased region" description="Basic and acidic residues" evidence="1">
    <location>
        <begin position="48"/>
        <end position="62"/>
    </location>
</feature>
<evidence type="ECO:0000313" key="2">
    <source>
        <dbReference type="EMBL" id="VDP37993.1"/>
    </source>
</evidence>
<evidence type="ECO:0000313" key="3">
    <source>
        <dbReference type="Proteomes" id="UP000277204"/>
    </source>
</evidence>
<dbReference type="Proteomes" id="UP000277204">
    <property type="component" value="Unassembled WGS sequence"/>
</dbReference>
<dbReference type="PANTHER" id="PTHR14304">
    <property type="entry name" value="CELL DIVISION CYCLE AND APOPTOSIS REGULATOR PROTEIN"/>
    <property type="match status" value="1"/>
</dbReference>